<dbReference type="AlphaFoldDB" id="A0AAV5EE04"/>
<dbReference type="GO" id="GO:0020037">
    <property type="term" value="F:heme binding"/>
    <property type="evidence" value="ECO:0007669"/>
    <property type="project" value="InterPro"/>
</dbReference>
<dbReference type="InterPro" id="IPR001128">
    <property type="entry name" value="Cyt_P450"/>
</dbReference>
<comment type="similarity">
    <text evidence="1">Belongs to the cytochrome P450 family.</text>
</comment>
<dbReference type="GO" id="GO:0005506">
    <property type="term" value="F:iron ion binding"/>
    <property type="evidence" value="ECO:0007669"/>
    <property type="project" value="InterPro"/>
</dbReference>
<dbReference type="Gene3D" id="1.10.630.10">
    <property type="entry name" value="Cytochrome P450"/>
    <property type="match status" value="1"/>
</dbReference>
<dbReference type="PANTHER" id="PTHR47955">
    <property type="entry name" value="CYTOCHROME P450 FAMILY 71 PROTEIN"/>
    <property type="match status" value="1"/>
</dbReference>
<evidence type="ECO:0000313" key="5">
    <source>
        <dbReference type="Proteomes" id="UP001054889"/>
    </source>
</evidence>
<keyword evidence="3" id="KW-0408">Iron</keyword>
<evidence type="ECO:0000313" key="4">
    <source>
        <dbReference type="EMBL" id="GJN20416.1"/>
    </source>
</evidence>
<comment type="caution">
    <text evidence="4">The sequence shown here is derived from an EMBL/GenBank/DDBJ whole genome shotgun (WGS) entry which is preliminary data.</text>
</comment>
<gene>
    <name evidence="4" type="primary">gb07792</name>
    <name evidence="4" type="ORF">PR202_gb07792</name>
</gene>
<protein>
    <submittedName>
        <fullName evidence="4">Uncharacterized protein</fullName>
    </submittedName>
</protein>
<dbReference type="Proteomes" id="UP001054889">
    <property type="component" value="Unassembled WGS sequence"/>
</dbReference>
<name>A0AAV5EE04_ELECO</name>
<organism evidence="4 5">
    <name type="scientific">Eleusine coracana subsp. coracana</name>
    <dbReference type="NCBI Taxonomy" id="191504"/>
    <lineage>
        <taxon>Eukaryota</taxon>
        <taxon>Viridiplantae</taxon>
        <taxon>Streptophyta</taxon>
        <taxon>Embryophyta</taxon>
        <taxon>Tracheophyta</taxon>
        <taxon>Spermatophyta</taxon>
        <taxon>Magnoliopsida</taxon>
        <taxon>Liliopsida</taxon>
        <taxon>Poales</taxon>
        <taxon>Poaceae</taxon>
        <taxon>PACMAD clade</taxon>
        <taxon>Chloridoideae</taxon>
        <taxon>Cynodonteae</taxon>
        <taxon>Eleusininae</taxon>
        <taxon>Eleusine</taxon>
    </lineage>
</organism>
<evidence type="ECO:0000256" key="2">
    <source>
        <dbReference type="ARBA" id="ARBA00022723"/>
    </source>
</evidence>
<dbReference type="Pfam" id="PF00067">
    <property type="entry name" value="p450"/>
    <property type="match status" value="1"/>
</dbReference>
<accession>A0AAV5EE04</accession>
<evidence type="ECO:0000256" key="3">
    <source>
        <dbReference type="ARBA" id="ARBA00023004"/>
    </source>
</evidence>
<proteinExistence type="inferred from homology"/>
<keyword evidence="5" id="KW-1185">Reference proteome</keyword>
<sequence length="228" mass="25143">MLLRLGRVRTLVASSPRAAQAVLRTHDQSFASRPRSIVGDVLSWGPLDVGFAPYGERWRQSRNWSPHRHTPAQLKEGAILPCSARGRGLQVSAVISKIGRAAAAHTAVDMSELLSSFTSDVVCRAVAGRSYRAEGWNKVFPELIGSAMVLTGGFNLESFYPGLANVAGGVLTWPAHWRAERLRYRWDMIFDALIDERARELARDGCCGHTEQLEYGLKRGGIKGISWL</sequence>
<dbReference type="SUPFAM" id="SSF48264">
    <property type="entry name" value="Cytochrome P450"/>
    <property type="match status" value="1"/>
</dbReference>
<dbReference type="GO" id="GO:0016705">
    <property type="term" value="F:oxidoreductase activity, acting on paired donors, with incorporation or reduction of molecular oxygen"/>
    <property type="evidence" value="ECO:0007669"/>
    <property type="project" value="InterPro"/>
</dbReference>
<dbReference type="PANTHER" id="PTHR47955:SF14">
    <property type="entry name" value="OS01G0543600 PROTEIN"/>
    <property type="match status" value="1"/>
</dbReference>
<dbReference type="GO" id="GO:0004497">
    <property type="term" value="F:monooxygenase activity"/>
    <property type="evidence" value="ECO:0007669"/>
    <property type="project" value="InterPro"/>
</dbReference>
<keyword evidence="2" id="KW-0479">Metal-binding</keyword>
<evidence type="ECO:0000256" key="1">
    <source>
        <dbReference type="ARBA" id="ARBA00010617"/>
    </source>
</evidence>
<reference evidence="4" key="2">
    <citation type="submission" date="2021-12" db="EMBL/GenBank/DDBJ databases">
        <title>Resequencing data analysis of finger millet.</title>
        <authorList>
            <person name="Hatakeyama M."/>
            <person name="Aluri S."/>
            <person name="Balachadran M.T."/>
            <person name="Sivarajan S.R."/>
            <person name="Poveda L."/>
            <person name="Shimizu-Inatsugi R."/>
            <person name="Schlapbach R."/>
            <person name="Sreeman S.M."/>
            <person name="Shimizu K.K."/>
        </authorList>
    </citation>
    <scope>NUCLEOTIDE SEQUENCE</scope>
</reference>
<dbReference type="InterPro" id="IPR036396">
    <property type="entry name" value="Cyt_P450_sf"/>
</dbReference>
<reference evidence="4" key="1">
    <citation type="journal article" date="2018" name="DNA Res.">
        <title>Multiple hybrid de novo genome assembly of finger millet, an orphan allotetraploid crop.</title>
        <authorList>
            <person name="Hatakeyama M."/>
            <person name="Aluri S."/>
            <person name="Balachadran M.T."/>
            <person name="Sivarajan S.R."/>
            <person name="Patrignani A."/>
            <person name="Gruter S."/>
            <person name="Poveda L."/>
            <person name="Shimizu-Inatsugi R."/>
            <person name="Baeten J."/>
            <person name="Francoijs K.J."/>
            <person name="Nataraja K.N."/>
            <person name="Reddy Y.A.N."/>
            <person name="Phadnis S."/>
            <person name="Ravikumar R.L."/>
            <person name="Schlapbach R."/>
            <person name="Sreeman S.M."/>
            <person name="Shimizu K.K."/>
        </authorList>
    </citation>
    <scope>NUCLEOTIDE SEQUENCE</scope>
</reference>
<dbReference type="EMBL" id="BQKI01000075">
    <property type="protein sequence ID" value="GJN20416.1"/>
    <property type="molecule type" value="Genomic_DNA"/>
</dbReference>